<name>A0ABR9MGX7_9ACTN</name>
<organism evidence="1 2">
    <name type="scientific">Nonomuraea angiospora</name>
    <dbReference type="NCBI Taxonomy" id="46172"/>
    <lineage>
        <taxon>Bacteria</taxon>
        <taxon>Bacillati</taxon>
        <taxon>Actinomycetota</taxon>
        <taxon>Actinomycetes</taxon>
        <taxon>Streptosporangiales</taxon>
        <taxon>Streptosporangiaceae</taxon>
        <taxon>Nonomuraea</taxon>
    </lineage>
</organism>
<gene>
    <name evidence="1" type="ORF">H4W80_010434</name>
</gene>
<dbReference type="Proteomes" id="UP000633509">
    <property type="component" value="Unassembled WGS sequence"/>
</dbReference>
<comment type="caution">
    <text evidence="1">The sequence shown here is derived from an EMBL/GenBank/DDBJ whole genome shotgun (WGS) entry which is preliminary data.</text>
</comment>
<proteinExistence type="predicted"/>
<protein>
    <submittedName>
        <fullName evidence="1">Uncharacterized protein</fullName>
    </submittedName>
</protein>
<evidence type="ECO:0000313" key="2">
    <source>
        <dbReference type="Proteomes" id="UP000633509"/>
    </source>
</evidence>
<accession>A0ABR9MGX7</accession>
<reference evidence="1 2" key="1">
    <citation type="submission" date="2020-10" db="EMBL/GenBank/DDBJ databases">
        <title>Sequencing the genomes of 1000 actinobacteria strains.</title>
        <authorList>
            <person name="Klenk H.-P."/>
        </authorList>
    </citation>
    <scope>NUCLEOTIDE SEQUENCE [LARGE SCALE GENOMIC DNA]</scope>
    <source>
        <strain evidence="1 2">DSM 43173</strain>
    </source>
</reference>
<keyword evidence="2" id="KW-1185">Reference proteome</keyword>
<sequence>MPIEAFETSFGVLGPHLLHPSALAATLTPMAADDSLPPMMRDAAHIAAGILWSDSGGW</sequence>
<dbReference type="EMBL" id="JADBEK010000001">
    <property type="protein sequence ID" value="MBE1592176.1"/>
    <property type="molecule type" value="Genomic_DNA"/>
</dbReference>
<dbReference type="RefSeq" id="WP_192791762.1">
    <property type="nucleotide sequence ID" value="NZ_JADBEK010000001.1"/>
</dbReference>
<evidence type="ECO:0000313" key="1">
    <source>
        <dbReference type="EMBL" id="MBE1592176.1"/>
    </source>
</evidence>